<evidence type="ECO:0000259" key="1">
    <source>
        <dbReference type="PROSITE" id="PS50805"/>
    </source>
</evidence>
<evidence type="ECO:0000313" key="2">
    <source>
        <dbReference type="EMBL" id="EQB55855.1"/>
    </source>
</evidence>
<dbReference type="AlphaFoldDB" id="T0M4W6"/>
<protein>
    <recommendedName>
        <fullName evidence="1">KRAB domain-containing protein</fullName>
    </recommendedName>
</protein>
<dbReference type="EMBL" id="AMYD01000848">
    <property type="protein sequence ID" value="EQB55855.1"/>
    <property type="molecule type" value="Genomic_DNA"/>
</dbReference>
<name>T0M4W6_COLGC</name>
<accession>T0M4W6</accession>
<proteinExistence type="predicted"/>
<dbReference type="PROSITE" id="PS50805">
    <property type="entry name" value="KRAB"/>
    <property type="match status" value="1"/>
</dbReference>
<feature type="domain" description="KRAB" evidence="1">
    <location>
        <begin position="93"/>
        <end position="173"/>
    </location>
</feature>
<dbReference type="Proteomes" id="UP000015530">
    <property type="component" value="Unassembled WGS sequence"/>
</dbReference>
<reference evidence="3" key="1">
    <citation type="journal article" date="2013" name="Mol. Plant Microbe Interact.">
        <title>Global aspects of pacC regulation of pathogenicity genes in Colletotrichum gloeosporioides as revealed by transcriptome analysis.</title>
        <authorList>
            <person name="Alkan N."/>
            <person name="Meng X."/>
            <person name="Friedlander G."/>
            <person name="Reuveni E."/>
            <person name="Sukno S."/>
            <person name="Sherman A."/>
            <person name="Thon M."/>
            <person name="Fluhr R."/>
            <person name="Prusky D."/>
        </authorList>
    </citation>
    <scope>NUCLEOTIDE SEQUENCE [LARGE SCALE GENOMIC DNA]</scope>
    <source>
        <strain evidence="3">Cg-14</strain>
    </source>
</reference>
<evidence type="ECO:0000313" key="3">
    <source>
        <dbReference type="Proteomes" id="UP000015530"/>
    </source>
</evidence>
<sequence length="201" mass="23477">MLPNMISESGAVFAGIIRHRSSPKWSRRAEADIFEFLILWSDARETWEPEQHIDQLETAAAHQVLTHRLNPTNPRLDEELLASFVGTPENEWLPRREVPVEFRREYWAKIQKEKRKSRRQVLEEERVKAVCGKVSVENEDVDNFADEEDNVTTEEERERKWTKKRKRIQLSRSSLTAKLIIPTIHGSLCEGNSPEANHLKV</sequence>
<gene>
    <name evidence="2" type="ORF">CGLO_04174</name>
</gene>
<comment type="caution">
    <text evidence="2">The sequence shown here is derived from an EMBL/GenBank/DDBJ whole genome shotgun (WGS) entry which is preliminary data.</text>
</comment>
<dbReference type="GO" id="GO:0006355">
    <property type="term" value="P:regulation of DNA-templated transcription"/>
    <property type="evidence" value="ECO:0007669"/>
    <property type="project" value="InterPro"/>
</dbReference>
<dbReference type="HOGENOM" id="CLU_1360305_0_0_1"/>
<dbReference type="InterPro" id="IPR001909">
    <property type="entry name" value="KRAB"/>
</dbReference>
<organism evidence="2 3">
    <name type="scientific">Colletotrichum gloeosporioides (strain Cg-14)</name>
    <name type="common">Anthracnose fungus</name>
    <name type="synonym">Glomerella cingulata</name>
    <dbReference type="NCBI Taxonomy" id="1237896"/>
    <lineage>
        <taxon>Eukaryota</taxon>
        <taxon>Fungi</taxon>
        <taxon>Dikarya</taxon>
        <taxon>Ascomycota</taxon>
        <taxon>Pezizomycotina</taxon>
        <taxon>Sordariomycetes</taxon>
        <taxon>Hypocreomycetidae</taxon>
        <taxon>Glomerellales</taxon>
        <taxon>Glomerellaceae</taxon>
        <taxon>Colletotrichum</taxon>
        <taxon>Colletotrichum gloeosporioides species complex</taxon>
    </lineage>
</organism>